<gene>
    <name evidence="2" type="ORF">AAAU18_09325</name>
</gene>
<sequence length="386" mass="44668">MKKVGLVSVRNYNYGSILQAYALQQELFAAGVDNELIYYKKRNVVKQALRIFNLPLLMAKMKDVWRVIEGKTNPKLKPIISGRNRAFSNFLKDNFVFTPCLSGRKQLIDYTKKFDAFILGSDQVWNPMLLGGDYYTLTWVDSRRPKVTYASSFGVSEIPASQVKKTKEYLSRFNMISVREEQGAEIVEKLTRKKAEVCCDPTVLTDRKRWDELSGDCPFVSEKYIFCYFIGNNPSQREFAKKLAQKTGCKILAVKHIDEYIKSDDDFGDIDYLEVGPKEFVNFIRYATYVCTDSFHGTIFSIMYNKNFFTFMRFSDSQKSSMNSRVKNILSIVGLSNRLFENSITPEAALAYQVDWSDVNKRLNDFRKSSREYFERAIICLKGTQE</sequence>
<proteinExistence type="predicted"/>
<evidence type="ECO:0000313" key="2">
    <source>
        <dbReference type="EMBL" id="MEQ2593106.1"/>
    </source>
</evidence>
<evidence type="ECO:0000313" key="3">
    <source>
        <dbReference type="Proteomes" id="UP001494672"/>
    </source>
</evidence>
<name>A0ABV1IA55_9FIRM</name>
<evidence type="ECO:0000259" key="1">
    <source>
        <dbReference type="Pfam" id="PF04230"/>
    </source>
</evidence>
<keyword evidence="2" id="KW-0808">Transferase</keyword>
<dbReference type="EC" id="2.4.-.-" evidence="2"/>
<keyword evidence="2" id="KW-0328">Glycosyltransferase</keyword>
<dbReference type="InterPro" id="IPR007345">
    <property type="entry name" value="Polysacch_pyruvyl_Trfase"/>
</dbReference>
<dbReference type="GO" id="GO:0016757">
    <property type="term" value="F:glycosyltransferase activity"/>
    <property type="evidence" value="ECO:0007669"/>
    <property type="project" value="UniProtKB-KW"/>
</dbReference>
<dbReference type="EMBL" id="JBBNGJ010000006">
    <property type="protein sequence ID" value="MEQ2593106.1"/>
    <property type="molecule type" value="Genomic_DNA"/>
</dbReference>
<feature type="domain" description="Polysaccharide pyruvyl transferase" evidence="1">
    <location>
        <begin position="13"/>
        <end position="311"/>
    </location>
</feature>
<comment type="caution">
    <text evidence="2">The sequence shown here is derived from an EMBL/GenBank/DDBJ whole genome shotgun (WGS) entry which is preliminary data.</text>
</comment>
<protein>
    <submittedName>
        <fullName evidence="2">Polysaccharide pyruvyl transferase family protein</fullName>
        <ecNumber evidence="2">2.4.-.-</ecNumber>
    </submittedName>
</protein>
<organism evidence="2 3">
    <name type="scientific">Coprococcus aceti</name>
    <dbReference type="NCBI Taxonomy" id="2981786"/>
    <lineage>
        <taxon>Bacteria</taxon>
        <taxon>Bacillati</taxon>
        <taxon>Bacillota</taxon>
        <taxon>Clostridia</taxon>
        <taxon>Lachnospirales</taxon>
        <taxon>Lachnospiraceae</taxon>
        <taxon>Coprococcus</taxon>
    </lineage>
</organism>
<reference evidence="2 3" key="1">
    <citation type="submission" date="2024-04" db="EMBL/GenBank/DDBJ databases">
        <title>Human intestinal bacterial collection.</title>
        <authorList>
            <person name="Pauvert C."/>
            <person name="Hitch T.C.A."/>
            <person name="Clavel T."/>
        </authorList>
    </citation>
    <scope>NUCLEOTIDE SEQUENCE [LARGE SCALE GENOMIC DNA]</scope>
    <source>
        <strain evidence="2 3">CLA-AA-H181</strain>
    </source>
</reference>
<accession>A0ABV1IA55</accession>
<dbReference type="Pfam" id="PF04230">
    <property type="entry name" value="PS_pyruv_trans"/>
    <property type="match status" value="1"/>
</dbReference>
<dbReference type="Proteomes" id="UP001494672">
    <property type="component" value="Unassembled WGS sequence"/>
</dbReference>
<keyword evidence="3" id="KW-1185">Reference proteome</keyword>
<dbReference type="RefSeq" id="WP_117550439.1">
    <property type="nucleotide sequence ID" value="NZ_JBBNGJ010000006.1"/>
</dbReference>